<evidence type="ECO:0000313" key="7">
    <source>
        <dbReference type="Proteomes" id="UP001344906"/>
    </source>
</evidence>
<dbReference type="InterPro" id="IPR050641">
    <property type="entry name" value="RIFMO-like"/>
</dbReference>
<name>A0ABQ6FN54_9CHLR</name>
<comment type="caution">
    <text evidence="6">The sequence shown here is derived from an EMBL/GenBank/DDBJ whole genome shotgun (WGS) entry which is preliminary data.</text>
</comment>
<dbReference type="PANTHER" id="PTHR43004:SF19">
    <property type="entry name" value="BINDING MONOOXYGENASE, PUTATIVE (JCVI)-RELATED"/>
    <property type="match status" value="1"/>
</dbReference>
<evidence type="ECO:0000256" key="2">
    <source>
        <dbReference type="ARBA" id="ARBA00007801"/>
    </source>
</evidence>
<dbReference type="Proteomes" id="UP001344906">
    <property type="component" value="Unassembled WGS sequence"/>
</dbReference>
<keyword evidence="3" id="KW-0285">Flavoprotein</keyword>
<evidence type="ECO:0000256" key="4">
    <source>
        <dbReference type="ARBA" id="ARBA00022827"/>
    </source>
</evidence>
<dbReference type="InterPro" id="IPR002938">
    <property type="entry name" value="FAD-bd"/>
</dbReference>
<dbReference type="Gene3D" id="3.40.30.120">
    <property type="match status" value="1"/>
</dbReference>
<proteinExistence type="inferred from homology"/>
<protein>
    <submittedName>
        <fullName evidence="6">Oxygenase</fullName>
    </submittedName>
</protein>
<dbReference type="InterPro" id="IPR036188">
    <property type="entry name" value="FAD/NAD-bd_sf"/>
</dbReference>
<dbReference type="InterPro" id="IPR036249">
    <property type="entry name" value="Thioredoxin-like_sf"/>
</dbReference>
<dbReference type="SUPFAM" id="SSF52833">
    <property type="entry name" value="Thioredoxin-like"/>
    <property type="match status" value="1"/>
</dbReference>
<dbReference type="PRINTS" id="PR00420">
    <property type="entry name" value="RNGMNOXGNASE"/>
</dbReference>
<evidence type="ECO:0000256" key="1">
    <source>
        <dbReference type="ARBA" id="ARBA00001974"/>
    </source>
</evidence>
<evidence type="ECO:0000256" key="3">
    <source>
        <dbReference type="ARBA" id="ARBA00022630"/>
    </source>
</evidence>
<dbReference type="SUPFAM" id="SSF51905">
    <property type="entry name" value="FAD/NAD(P)-binding domain"/>
    <property type="match status" value="1"/>
</dbReference>
<organism evidence="6 7">
    <name type="scientific">Dictyobacter halimunensis</name>
    <dbReference type="NCBI Taxonomy" id="3026934"/>
    <lineage>
        <taxon>Bacteria</taxon>
        <taxon>Bacillati</taxon>
        <taxon>Chloroflexota</taxon>
        <taxon>Ktedonobacteria</taxon>
        <taxon>Ktedonobacterales</taxon>
        <taxon>Dictyobacteraceae</taxon>
        <taxon>Dictyobacter</taxon>
    </lineage>
</organism>
<keyword evidence="7" id="KW-1185">Reference proteome</keyword>
<keyword evidence="4" id="KW-0274">FAD</keyword>
<gene>
    <name evidence="6" type="ORF">KDH_25080</name>
</gene>
<comment type="similarity">
    <text evidence="2">Belongs to the PheA/TfdB FAD monooxygenase family.</text>
</comment>
<comment type="cofactor">
    <cofactor evidence="1">
        <name>FAD</name>
        <dbReference type="ChEBI" id="CHEBI:57692"/>
    </cofactor>
</comment>
<evidence type="ECO:0000313" key="6">
    <source>
        <dbReference type="EMBL" id="GLV55664.1"/>
    </source>
</evidence>
<feature type="domain" description="FAD-binding" evidence="5">
    <location>
        <begin position="20"/>
        <end position="268"/>
    </location>
</feature>
<reference evidence="6 7" key="1">
    <citation type="submission" date="2023-02" db="EMBL/GenBank/DDBJ databases">
        <title>Dictyobacter halimunensis sp. nov., a new member of the class Ktedonobacteria from forest soil in a geothermal area.</title>
        <authorList>
            <person name="Rachmania M.K."/>
            <person name="Ningsih F."/>
            <person name="Sakai Y."/>
            <person name="Yabe S."/>
            <person name="Yokota A."/>
            <person name="Sjamsuridzal W."/>
        </authorList>
    </citation>
    <scope>NUCLEOTIDE SEQUENCE [LARGE SCALE GENOMIC DNA]</scope>
    <source>
        <strain evidence="6 7">S3.2.2.5</strain>
    </source>
</reference>
<sequence length="491" mass="55044">MNVYAAGKHLAEFHFAIHAYETPYEYPLFCSQVAVERVLTNHLAEHNVRIEWGSELLSFTQMPEHVSAQIRGSDGQEYSIDARYLVGCDGGHSRVRKLLHLPFEGLPDETWMVVDVNLDWSLPKDSLYAFLSQEGTVVAFPFPEGKRWRLLETVVGEKTDATSVAARFTRKINDVYKTEQVTVPEPLWMSTFTIQQRQVPNMRAGRCFVAGDAAHVHSPASGQGMNTGIQDAFNLAWKLALVIRGQATDNLLNSYTAEREPVASKVLHGAFTFTRVIGRDSLFKQRLRNLLLSIANTVPPLHHKVNRQITTMLSELDVAYMQSPIVAQDWRVSVPTPGKGRHANSELLPGKRVPDIRFGDTEEHTLFALMKGTRHTALLLTGIETSAEQSISCISLIEHLRQQYDQWLQIVLITPSEQIQQQLQAYAPVLIDAQGTLHRRLGAQGQTLYLFRPDGYVGYRNQPVQVASIDAYMQQLSGMPATRKTVEGGVS</sequence>
<dbReference type="EMBL" id="BSRI01000001">
    <property type="protein sequence ID" value="GLV55664.1"/>
    <property type="molecule type" value="Genomic_DNA"/>
</dbReference>
<dbReference type="Pfam" id="PF01494">
    <property type="entry name" value="FAD_binding_3"/>
    <property type="match status" value="1"/>
</dbReference>
<dbReference type="PANTHER" id="PTHR43004">
    <property type="entry name" value="TRK SYSTEM POTASSIUM UPTAKE PROTEIN"/>
    <property type="match status" value="1"/>
</dbReference>
<accession>A0ABQ6FN54</accession>
<dbReference type="Gene3D" id="3.50.50.60">
    <property type="entry name" value="FAD/NAD(P)-binding domain"/>
    <property type="match status" value="2"/>
</dbReference>
<evidence type="ECO:0000259" key="5">
    <source>
        <dbReference type="Pfam" id="PF01494"/>
    </source>
</evidence>